<reference evidence="2" key="1">
    <citation type="submission" date="2021-03" db="EMBL/GenBank/DDBJ databases">
        <title>Draft genome sequence of rust myrtle Austropuccinia psidii MF-1, a brazilian biotype.</title>
        <authorList>
            <person name="Quecine M.C."/>
            <person name="Pachon D.M.R."/>
            <person name="Bonatelli M.L."/>
            <person name="Correr F.H."/>
            <person name="Franceschini L.M."/>
            <person name="Leite T.F."/>
            <person name="Margarido G.R.A."/>
            <person name="Almeida C.A."/>
            <person name="Ferrarezi J.A."/>
            <person name="Labate C.A."/>
        </authorList>
    </citation>
    <scope>NUCLEOTIDE SEQUENCE</scope>
    <source>
        <strain evidence="2">MF-1</strain>
    </source>
</reference>
<evidence type="ECO:0000313" key="2">
    <source>
        <dbReference type="EMBL" id="MBW0588454.1"/>
    </source>
</evidence>
<name>A0A9Q3Q7V4_9BASI</name>
<comment type="caution">
    <text evidence="2">The sequence shown here is derived from an EMBL/GenBank/DDBJ whole genome shotgun (WGS) entry which is preliminary data.</text>
</comment>
<dbReference type="EMBL" id="AVOT02130594">
    <property type="protein sequence ID" value="MBW0588454.1"/>
    <property type="molecule type" value="Genomic_DNA"/>
</dbReference>
<evidence type="ECO:0000256" key="1">
    <source>
        <dbReference type="SAM" id="MobiDB-lite"/>
    </source>
</evidence>
<accession>A0A9Q3Q7V4</accession>
<feature type="region of interest" description="Disordered" evidence="1">
    <location>
        <begin position="1"/>
        <end position="22"/>
    </location>
</feature>
<evidence type="ECO:0000313" key="3">
    <source>
        <dbReference type="Proteomes" id="UP000765509"/>
    </source>
</evidence>
<proteinExistence type="predicted"/>
<organism evidence="2 3">
    <name type="scientific">Austropuccinia psidii MF-1</name>
    <dbReference type="NCBI Taxonomy" id="1389203"/>
    <lineage>
        <taxon>Eukaryota</taxon>
        <taxon>Fungi</taxon>
        <taxon>Dikarya</taxon>
        <taxon>Basidiomycota</taxon>
        <taxon>Pucciniomycotina</taxon>
        <taxon>Pucciniomycetes</taxon>
        <taxon>Pucciniales</taxon>
        <taxon>Sphaerophragmiaceae</taxon>
        <taxon>Austropuccinia</taxon>
    </lineage>
</organism>
<dbReference type="AlphaFoldDB" id="A0A9Q3Q7V4"/>
<protein>
    <submittedName>
        <fullName evidence="2">Uncharacterized protein</fullName>
    </submittedName>
</protein>
<keyword evidence="3" id="KW-1185">Reference proteome</keyword>
<gene>
    <name evidence="2" type="ORF">O181_128169</name>
</gene>
<sequence length="113" mass="12686">MRLTRANLEPYCDNPDQTTPLNTTQTLEPLSSSDTIQLSLGDFQSIHNTSFLPPDTSTMLDERTQDDKDAIIQQLQLNLQPPENPVYKCFMKDSTSFSTNAVILGHEGLNIEE</sequence>
<dbReference type="Proteomes" id="UP000765509">
    <property type="component" value="Unassembled WGS sequence"/>
</dbReference>